<evidence type="ECO:0000313" key="3">
    <source>
        <dbReference type="Proteomes" id="UP000562464"/>
    </source>
</evidence>
<dbReference type="CDD" id="cd00093">
    <property type="entry name" value="HTH_XRE"/>
    <property type="match status" value="1"/>
</dbReference>
<dbReference type="InterPro" id="IPR001387">
    <property type="entry name" value="Cro/C1-type_HTH"/>
</dbReference>
<gene>
    <name evidence="2" type="ORF">HNQ37_000020</name>
</gene>
<dbReference type="GO" id="GO:0003677">
    <property type="term" value="F:DNA binding"/>
    <property type="evidence" value="ECO:0007669"/>
    <property type="project" value="UniProtKB-KW"/>
</dbReference>
<evidence type="ECO:0000259" key="1">
    <source>
        <dbReference type="PROSITE" id="PS50943"/>
    </source>
</evidence>
<dbReference type="SMART" id="SM00530">
    <property type="entry name" value="HTH_XRE"/>
    <property type="match status" value="1"/>
</dbReference>
<feature type="domain" description="HTH cro/C1-type" evidence="1">
    <location>
        <begin position="8"/>
        <end position="61"/>
    </location>
</feature>
<keyword evidence="3" id="KW-1185">Reference proteome</keyword>
<dbReference type="InterPro" id="IPR010982">
    <property type="entry name" value="Lambda_DNA-bd_dom_sf"/>
</dbReference>
<evidence type="ECO:0000313" key="2">
    <source>
        <dbReference type="EMBL" id="MBB5887152.1"/>
    </source>
</evidence>
<proteinExistence type="predicted"/>
<sequence length="78" mass="8980">MTMSYKKLWKLLIDLELSKKELAKRSGVSQYTINKLTHSDTVTTETLEKICYGLKVDIGDICEVVNFDKYSSKSEDKK</sequence>
<reference evidence="2 3" key="1">
    <citation type="submission" date="2020-08" db="EMBL/GenBank/DDBJ databases">
        <title>Genomic Encyclopedia of Type Strains, Phase IV (KMG-IV): sequencing the most valuable type-strain genomes for metagenomic binning, comparative biology and taxonomic classification.</title>
        <authorList>
            <person name="Goeker M."/>
        </authorList>
    </citation>
    <scope>NUCLEOTIDE SEQUENCE [LARGE SCALE GENOMIC DNA]</scope>
    <source>
        <strain evidence="2 3">DSM 14925</strain>
    </source>
</reference>
<dbReference type="AlphaFoldDB" id="A0A841C6B9"/>
<comment type="caution">
    <text evidence="2">The sequence shown here is derived from an EMBL/GenBank/DDBJ whole genome shotgun (WGS) entry which is preliminary data.</text>
</comment>
<dbReference type="SUPFAM" id="SSF47413">
    <property type="entry name" value="lambda repressor-like DNA-binding domains"/>
    <property type="match status" value="1"/>
</dbReference>
<organism evidence="2 3">
    <name type="scientific">Lactovum miscens</name>
    <dbReference type="NCBI Taxonomy" id="190387"/>
    <lineage>
        <taxon>Bacteria</taxon>
        <taxon>Bacillati</taxon>
        <taxon>Bacillota</taxon>
        <taxon>Bacilli</taxon>
        <taxon>Lactobacillales</taxon>
        <taxon>Streptococcaceae</taxon>
        <taxon>Lactovum</taxon>
    </lineage>
</organism>
<dbReference type="Gene3D" id="1.10.260.40">
    <property type="entry name" value="lambda repressor-like DNA-binding domains"/>
    <property type="match status" value="1"/>
</dbReference>
<keyword evidence="2" id="KW-0238">DNA-binding</keyword>
<protein>
    <submittedName>
        <fullName evidence="2">DNA-binding Xre family transcriptional regulator</fullName>
    </submittedName>
</protein>
<dbReference type="Proteomes" id="UP000562464">
    <property type="component" value="Unassembled WGS sequence"/>
</dbReference>
<dbReference type="PROSITE" id="PS50943">
    <property type="entry name" value="HTH_CROC1"/>
    <property type="match status" value="1"/>
</dbReference>
<accession>A0A841C6B9</accession>
<dbReference type="EMBL" id="JACHHV010000001">
    <property type="protein sequence ID" value="MBB5887152.1"/>
    <property type="molecule type" value="Genomic_DNA"/>
</dbReference>
<dbReference type="RefSeq" id="WP_183538062.1">
    <property type="nucleotide sequence ID" value="NZ_JACHHV010000001.1"/>
</dbReference>
<dbReference type="Pfam" id="PF13443">
    <property type="entry name" value="HTH_26"/>
    <property type="match status" value="1"/>
</dbReference>
<name>A0A841C6B9_9LACT</name>